<feature type="compositionally biased region" description="Basic and acidic residues" evidence="2">
    <location>
        <begin position="367"/>
        <end position="383"/>
    </location>
</feature>
<protein>
    <submittedName>
        <fullName evidence="3">Uncharacterized protein</fullName>
    </submittedName>
</protein>
<dbReference type="Proteomes" id="UP000283841">
    <property type="component" value="Unassembled WGS sequence"/>
</dbReference>
<name>A0A443HT15_BYSSP</name>
<dbReference type="GeneID" id="39596109"/>
<dbReference type="VEuPathDB" id="FungiDB:C8Q69DRAFT_274476"/>
<proteinExistence type="predicted"/>
<evidence type="ECO:0000256" key="1">
    <source>
        <dbReference type="SAM" id="Coils"/>
    </source>
</evidence>
<keyword evidence="4" id="KW-1185">Reference proteome</keyword>
<dbReference type="RefSeq" id="XP_028484545.1">
    <property type="nucleotide sequence ID" value="XM_028626832.1"/>
</dbReference>
<feature type="coiled-coil region" evidence="1">
    <location>
        <begin position="233"/>
        <end position="260"/>
    </location>
</feature>
<dbReference type="AlphaFoldDB" id="A0A443HT15"/>
<evidence type="ECO:0000313" key="3">
    <source>
        <dbReference type="EMBL" id="RWQ94900.1"/>
    </source>
</evidence>
<organism evidence="3 4">
    <name type="scientific">Byssochlamys spectabilis</name>
    <name type="common">Paecilomyces variotii</name>
    <dbReference type="NCBI Taxonomy" id="264951"/>
    <lineage>
        <taxon>Eukaryota</taxon>
        <taxon>Fungi</taxon>
        <taxon>Dikarya</taxon>
        <taxon>Ascomycota</taxon>
        <taxon>Pezizomycotina</taxon>
        <taxon>Eurotiomycetes</taxon>
        <taxon>Eurotiomycetidae</taxon>
        <taxon>Eurotiales</taxon>
        <taxon>Thermoascaceae</taxon>
        <taxon>Paecilomyces</taxon>
    </lineage>
</organism>
<feature type="compositionally biased region" description="Polar residues" evidence="2">
    <location>
        <begin position="80"/>
        <end position="102"/>
    </location>
</feature>
<accession>A0A443HT15</accession>
<sequence length="383" mass="43000">MLETTSSENPKKRLVNQDLDKSDVHRRHSVPTRHDTRSNEQSFAMSREGANTPFSDAYSQPGLRSPHGLLSSPAPLARLQSPSQTGMSRMLPSPSSVNLPPTSAQIHPLGPSPGWSVSAHTSHLQDLQHQVSTKTLAIQTLQREHDNLLAAYSRQQTRCIALDKKTKVSDSEIKALTEEKMKLQKRAEELETQVEDLAKTKEEAHQQSATSGAQYMQILAMSSRLQSQSAADLRRFKLEREEWERQKKELLQRIEELGALKHVLTDVRHSATEHDLSTETLEIHRVPISPSYHTDADDILATTSLDILRKEVLRLRRRCQEMEGALKGLDDEAEHFSGALQQAMNLSDRIRSRAQAVLGLQRPGTGAEKEEHSTRSGMIDSER</sequence>
<keyword evidence="1" id="KW-0175">Coiled coil</keyword>
<evidence type="ECO:0000313" key="4">
    <source>
        <dbReference type="Proteomes" id="UP000283841"/>
    </source>
</evidence>
<dbReference type="STRING" id="264951.A0A443HT15"/>
<feature type="coiled-coil region" evidence="1">
    <location>
        <begin position="124"/>
        <end position="207"/>
    </location>
</feature>
<evidence type="ECO:0000256" key="2">
    <source>
        <dbReference type="SAM" id="MobiDB-lite"/>
    </source>
</evidence>
<dbReference type="EMBL" id="RCNU01000006">
    <property type="protein sequence ID" value="RWQ94900.1"/>
    <property type="molecule type" value="Genomic_DNA"/>
</dbReference>
<feature type="coiled-coil region" evidence="1">
    <location>
        <begin position="305"/>
        <end position="332"/>
    </location>
</feature>
<gene>
    <name evidence="3" type="ORF">C8Q69DRAFT_274476</name>
</gene>
<comment type="caution">
    <text evidence="3">The sequence shown here is derived from an EMBL/GenBank/DDBJ whole genome shotgun (WGS) entry which is preliminary data.</text>
</comment>
<feature type="region of interest" description="Disordered" evidence="2">
    <location>
        <begin position="359"/>
        <end position="383"/>
    </location>
</feature>
<reference evidence="3 4" key="1">
    <citation type="journal article" date="2018" name="Front. Microbiol.">
        <title>Genomic and genetic insights into a cosmopolitan fungus, Paecilomyces variotii (Eurotiales).</title>
        <authorList>
            <person name="Urquhart A.S."/>
            <person name="Mondo S.J."/>
            <person name="Makela M.R."/>
            <person name="Hane J.K."/>
            <person name="Wiebenga A."/>
            <person name="He G."/>
            <person name="Mihaltcheva S."/>
            <person name="Pangilinan J."/>
            <person name="Lipzen A."/>
            <person name="Barry K."/>
            <person name="de Vries R.P."/>
            <person name="Grigoriev I.V."/>
            <person name="Idnurm A."/>
        </authorList>
    </citation>
    <scope>NUCLEOTIDE SEQUENCE [LARGE SCALE GENOMIC DNA]</scope>
    <source>
        <strain evidence="3 4">CBS 101075</strain>
    </source>
</reference>
<feature type="region of interest" description="Disordered" evidence="2">
    <location>
        <begin position="1"/>
        <end position="102"/>
    </location>
</feature>